<feature type="region of interest" description="Disordered" evidence="1">
    <location>
        <begin position="213"/>
        <end position="310"/>
    </location>
</feature>
<feature type="compositionally biased region" description="Low complexity" evidence="1">
    <location>
        <begin position="243"/>
        <end position="252"/>
    </location>
</feature>
<feature type="region of interest" description="Disordered" evidence="1">
    <location>
        <begin position="617"/>
        <end position="655"/>
    </location>
</feature>
<feature type="compositionally biased region" description="Polar residues" evidence="1">
    <location>
        <begin position="328"/>
        <end position="344"/>
    </location>
</feature>
<reference evidence="2" key="1">
    <citation type="submission" date="2021-11" db="EMBL/GenBank/DDBJ databases">
        <authorList>
            <person name="Herlambang A."/>
            <person name="Guo Y."/>
            <person name="Takashima Y."/>
            <person name="Nishizawa T."/>
        </authorList>
    </citation>
    <scope>NUCLEOTIDE SEQUENCE</scope>
    <source>
        <strain evidence="2">E1425</strain>
    </source>
</reference>
<feature type="compositionally biased region" description="Basic residues" evidence="1">
    <location>
        <begin position="276"/>
        <end position="286"/>
    </location>
</feature>
<proteinExistence type="predicted"/>
<feature type="region of interest" description="Disordered" evidence="1">
    <location>
        <begin position="1"/>
        <end position="83"/>
    </location>
</feature>
<keyword evidence="3" id="KW-1185">Reference proteome</keyword>
<dbReference type="AlphaFoldDB" id="A0A9P3HHU2"/>
<accession>A0A9P3HHU2</accession>
<feature type="region of interest" description="Disordered" evidence="1">
    <location>
        <begin position="328"/>
        <end position="386"/>
    </location>
</feature>
<feature type="region of interest" description="Disordered" evidence="1">
    <location>
        <begin position="905"/>
        <end position="929"/>
    </location>
</feature>
<feature type="compositionally biased region" description="Low complexity" evidence="1">
    <location>
        <begin position="521"/>
        <end position="540"/>
    </location>
</feature>
<feature type="compositionally biased region" description="Basic and acidic residues" evidence="1">
    <location>
        <begin position="777"/>
        <end position="794"/>
    </location>
</feature>
<organism evidence="2 3">
    <name type="scientific">Entomortierella parvispora</name>
    <dbReference type="NCBI Taxonomy" id="205924"/>
    <lineage>
        <taxon>Eukaryota</taxon>
        <taxon>Fungi</taxon>
        <taxon>Fungi incertae sedis</taxon>
        <taxon>Mucoromycota</taxon>
        <taxon>Mortierellomycotina</taxon>
        <taxon>Mortierellomycetes</taxon>
        <taxon>Mortierellales</taxon>
        <taxon>Mortierellaceae</taxon>
        <taxon>Entomortierella</taxon>
    </lineage>
</organism>
<dbReference type="OrthoDB" id="2418712at2759"/>
<dbReference type="Proteomes" id="UP000827284">
    <property type="component" value="Unassembled WGS sequence"/>
</dbReference>
<comment type="caution">
    <text evidence="2">The sequence shown here is derived from an EMBL/GenBank/DDBJ whole genome shotgun (WGS) entry which is preliminary data.</text>
</comment>
<name>A0A9P3HHU2_9FUNG</name>
<evidence type="ECO:0000256" key="1">
    <source>
        <dbReference type="SAM" id="MobiDB-lite"/>
    </source>
</evidence>
<evidence type="ECO:0000313" key="2">
    <source>
        <dbReference type="EMBL" id="GJJ76965.1"/>
    </source>
</evidence>
<feature type="compositionally biased region" description="Low complexity" evidence="1">
    <location>
        <begin position="64"/>
        <end position="73"/>
    </location>
</feature>
<feature type="region of interest" description="Disordered" evidence="1">
    <location>
        <begin position="777"/>
        <end position="820"/>
    </location>
</feature>
<feature type="region of interest" description="Disordered" evidence="1">
    <location>
        <begin position="692"/>
        <end position="727"/>
    </location>
</feature>
<feature type="region of interest" description="Disordered" evidence="1">
    <location>
        <begin position="1196"/>
        <end position="1234"/>
    </location>
</feature>
<feature type="region of interest" description="Disordered" evidence="1">
    <location>
        <begin position="1060"/>
        <end position="1091"/>
    </location>
</feature>
<evidence type="ECO:0000313" key="3">
    <source>
        <dbReference type="Proteomes" id="UP000827284"/>
    </source>
</evidence>
<feature type="compositionally biased region" description="Polar residues" evidence="1">
    <location>
        <begin position="372"/>
        <end position="385"/>
    </location>
</feature>
<feature type="compositionally biased region" description="Polar residues" evidence="1">
    <location>
        <begin position="1197"/>
        <end position="1227"/>
    </location>
</feature>
<gene>
    <name evidence="2" type="ORF">EMPS_09324</name>
</gene>
<reference evidence="2" key="2">
    <citation type="journal article" date="2022" name="Microbiol. Resour. Announc.">
        <title>Whole-Genome Sequence of Entomortierella parvispora E1425, a Mucoromycotan Fungus Associated with Burkholderiaceae-Related Endosymbiotic Bacteria.</title>
        <authorList>
            <person name="Herlambang A."/>
            <person name="Guo Y."/>
            <person name="Takashima Y."/>
            <person name="Narisawa K."/>
            <person name="Ohta H."/>
            <person name="Nishizawa T."/>
        </authorList>
    </citation>
    <scope>NUCLEOTIDE SEQUENCE</scope>
    <source>
        <strain evidence="2">E1425</strain>
    </source>
</reference>
<feature type="compositionally biased region" description="Polar residues" evidence="1">
    <location>
        <begin position="224"/>
        <end position="234"/>
    </location>
</feature>
<protein>
    <submittedName>
        <fullName evidence="2">Uncharacterized protein</fullName>
    </submittedName>
</protein>
<feature type="region of interest" description="Disordered" evidence="1">
    <location>
        <begin position="451"/>
        <end position="552"/>
    </location>
</feature>
<feature type="compositionally biased region" description="Low complexity" evidence="1">
    <location>
        <begin position="638"/>
        <end position="655"/>
    </location>
</feature>
<sequence length="1234" mass="133625">MATAVQDPKHTDLASITTDSSKVKVQRPTDHKTSSAPTRMVPPLRAIDTQQRDHIRKSHLSLDGSSTGSVSTPSSPPPPYPPYATSLDELSVASAKYFSSYTPLPAKMEHLQGLLSSLHGIMNDQTFVMGDLRTQLDEIQSVIDRVTPKKDNMTPEEQQVLLKAQMMKNLAEDVIATKAPQGTRIADAAVTLAQRGQTPDPLSLLSVATRSFLPTEAPPPTSRTPPLSMTSSTVFPKGHLRNSSSASFSSFSQTDRQYTQEHDEMSSRPSSSNSSYRKKFKKRSRLSLRQLDGPNNEDGQGSRQEAESNESFDRICSLLTGLITDASTAVSTTPDGSQQPSNIPVPQFVPLSESDSSEDSSSELDALERDSNGSQTGDARNSTLSKEALERAEFLRRLRGPAPDSMHQVEATGDFGLDPHVIAQPRVGLRRRPSKNANRHSSLFLELQNTEQKSLESALGSPTGEPQSSLEAELRRERSPGRRPRSIHVPLAMPPAPSRSARRPISISKSMDYNSVMEAPSSPVESVRSTSSSRPLSSASWTQQAQDPSAVADAEVQQVLQGSDSELSRTVETIDGLTRDLVAVATHQNLMQIKLQKTLRFQKEQLESIDLSYAATNNVPATNEDEAPAASLEGGSKPQQRPQQQPQQPLPQQQPQLPFSRREFLSSQNHLLDLSRNLKQVAVSVGKVLASSSSAAHHSGAKNHGKGATSDSDDKDKPAQESRSISSTLFGSKDFSRYFQELEKIAALGGKLGLGKSERDEELERVLLDSDIMEGPRKDKRTTLHEHVASESRSELGSSLPTCGPTSADHSRRGSASAAPPELEDFAAQCRLLTRALVLPFVQLTHHAMTSQDSALALAPLASRVIDLSRESEPTLEVVNEGTGFGYDPREGAFVEASSSESRFSSFQSSPAFTPKDSRNSVRASPSPAWTTALSASGRELESLFRSNGELSPDAVVKAKTFIMTGLYLIHLLYWTVLFVIGTLMLDPWLAETAGQQVVRIVDQVRDAIAMGEGQGSRTSSIEDRRPSGQAFIVEELGQESGLDTDPLYLDQNIAFTRTIRSSRKKHGSSRGRRDSSPSLDSGRTGSPERQPLSAIANAAPQSPMTVSGGLLRTTNLVGPRRRRKESGTQGRIRRVSNAKYTAQPVAAVVPRTNVSGDKRERPLSHWGVFESGSPLGLASTTSSSTTLSEWGSSASTVTKVGSSSPLANRTTALTFSSPVNASQNPRGSRRNSM</sequence>
<feature type="compositionally biased region" description="Basic residues" evidence="1">
    <location>
        <begin position="1061"/>
        <end position="1071"/>
    </location>
</feature>
<feature type="region of interest" description="Disordered" evidence="1">
    <location>
        <begin position="398"/>
        <end position="418"/>
    </location>
</feature>
<feature type="compositionally biased region" description="Polar residues" evidence="1">
    <location>
        <begin position="795"/>
        <end position="805"/>
    </location>
</feature>
<dbReference type="EMBL" id="BQFW01000013">
    <property type="protein sequence ID" value="GJJ76965.1"/>
    <property type="molecule type" value="Genomic_DNA"/>
</dbReference>